<organism evidence="2 3">
    <name type="scientific">Limisphaera ngatamarikiensis</name>
    <dbReference type="NCBI Taxonomy" id="1324935"/>
    <lineage>
        <taxon>Bacteria</taxon>
        <taxon>Pseudomonadati</taxon>
        <taxon>Verrucomicrobiota</taxon>
        <taxon>Verrucomicrobiia</taxon>
        <taxon>Limisphaerales</taxon>
        <taxon>Limisphaeraceae</taxon>
        <taxon>Limisphaera</taxon>
    </lineage>
</organism>
<dbReference type="InterPro" id="IPR009081">
    <property type="entry name" value="PP-bd_ACP"/>
</dbReference>
<comment type="caution">
    <text evidence="2">The sequence shown here is derived from an EMBL/GenBank/DDBJ whole genome shotgun (WGS) entry which is preliminary data.</text>
</comment>
<dbReference type="PROSITE" id="PS50075">
    <property type="entry name" value="CARRIER"/>
    <property type="match status" value="1"/>
</dbReference>
<dbReference type="Gene3D" id="1.10.1200.10">
    <property type="entry name" value="ACP-like"/>
    <property type="match status" value="1"/>
</dbReference>
<accession>A0A6M1RHX4</accession>
<protein>
    <recommendedName>
        <fullName evidence="1">Carrier domain-containing protein</fullName>
    </recommendedName>
</protein>
<dbReference type="SUPFAM" id="SSF47336">
    <property type="entry name" value="ACP-like"/>
    <property type="match status" value="1"/>
</dbReference>
<dbReference type="RefSeq" id="WP_205880858.1">
    <property type="nucleotide sequence ID" value="NZ_JAAKYA010000052.1"/>
</dbReference>
<dbReference type="EMBL" id="JAAKYA010000052">
    <property type="protein sequence ID" value="NGO39246.1"/>
    <property type="molecule type" value="Genomic_DNA"/>
</dbReference>
<evidence type="ECO:0000259" key="1">
    <source>
        <dbReference type="PROSITE" id="PS50075"/>
    </source>
</evidence>
<dbReference type="Proteomes" id="UP000477311">
    <property type="component" value="Unassembled WGS sequence"/>
</dbReference>
<dbReference type="AlphaFoldDB" id="A0A6M1RHX4"/>
<feature type="domain" description="Carrier" evidence="1">
    <location>
        <begin position="1"/>
        <end position="80"/>
    </location>
</feature>
<evidence type="ECO:0000313" key="3">
    <source>
        <dbReference type="Proteomes" id="UP000477311"/>
    </source>
</evidence>
<reference evidence="2 3" key="1">
    <citation type="submission" date="2020-02" db="EMBL/GenBank/DDBJ databases">
        <title>Draft genome sequence of Limisphaera ngatamarikiensis NGM72.4T, a thermophilic Verrucomicrobia grouped in subdivision 3.</title>
        <authorList>
            <person name="Carere C.R."/>
            <person name="Steen J."/>
            <person name="Hugenholtz P."/>
            <person name="Stott M.B."/>
        </authorList>
    </citation>
    <scope>NUCLEOTIDE SEQUENCE [LARGE SCALE GENOMIC DNA]</scope>
    <source>
        <strain evidence="2 3">NGM72.4</strain>
    </source>
</reference>
<evidence type="ECO:0000313" key="2">
    <source>
        <dbReference type="EMBL" id="NGO39246.1"/>
    </source>
</evidence>
<sequence length="86" mass="9529">METQTLIERFLVEEILVGTREALGATEPLVGPGGLLDSLGLLRLIQFLEETFQIRVGDGDVGEEHFGTLERLARFVDSKRAEGERS</sequence>
<gene>
    <name evidence="2" type="ORF">G4L39_07520</name>
</gene>
<dbReference type="InterPro" id="IPR036736">
    <property type="entry name" value="ACP-like_sf"/>
</dbReference>
<name>A0A6M1RHX4_9BACT</name>
<proteinExistence type="predicted"/>
<keyword evidence="3" id="KW-1185">Reference proteome</keyword>